<dbReference type="InterPro" id="IPR051354">
    <property type="entry name" value="Transposase_27_IS1"/>
</dbReference>
<name>A0AAQ2Q5P1_MORBO</name>
<dbReference type="Proteomes" id="UP001163283">
    <property type="component" value="Chromosome"/>
</dbReference>
<dbReference type="RefSeq" id="WP_112742585.1">
    <property type="nucleotide sequence ID" value="NZ_CP030241.1"/>
</dbReference>
<dbReference type="PANTHER" id="PTHR33293">
    <property type="entry name" value="INSERTION ELEMENT IS1 1 PROTEIN INSB-RELATED"/>
    <property type="match status" value="1"/>
</dbReference>
<dbReference type="NCBIfam" id="NF033558">
    <property type="entry name" value="transpos_IS1"/>
    <property type="match status" value="1"/>
</dbReference>
<dbReference type="GO" id="GO:0004803">
    <property type="term" value="F:transposase activity"/>
    <property type="evidence" value="ECO:0007669"/>
    <property type="project" value="InterPro"/>
</dbReference>
<evidence type="ECO:0000313" key="4">
    <source>
        <dbReference type="Proteomes" id="UP001163632"/>
    </source>
</evidence>
<organism evidence="2 3">
    <name type="scientific">Moraxella bovis</name>
    <dbReference type="NCBI Taxonomy" id="476"/>
    <lineage>
        <taxon>Bacteria</taxon>
        <taxon>Pseudomonadati</taxon>
        <taxon>Pseudomonadota</taxon>
        <taxon>Gammaproteobacteria</taxon>
        <taxon>Moraxellales</taxon>
        <taxon>Moraxellaceae</taxon>
        <taxon>Moraxella</taxon>
    </lineage>
</organism>
<dbReference type="InterPro" id="IPR009057">
    <property type="entry name" value="Homeodomain-like_sf"/>
</dbReference>
<gene>
    <name evidence="1" type="ORF">LP092_11675</name>
    <name evidence="2" type="ORF">LP129_11645</name>
</gene>
<sequence length="227" mass="26980">MIYCGFVDGCSAIALNGRQRYKCKGCSHYFSVKKPIRHKSNETKQMAIKMYLEGLGFRAIGRLLNISHQTVYKWVKQLGEEHQIRFDDKQEIDLVELDEIHSYTKHKKNYCWTPLAISRHTKRILGFVCGKQDTNTFMKLYNQLNPYNIKLFCSDYWKSYQEIIPSHQQLQSKKETFTIEGYNSLIRHYPARFKKRRTKCYSKCQHMIECSVNLLFAKWNGCLKFVF</sequence>
<dbReference type="Proteomes" id="UP001163632">
    <property type="component" value="Chromosome"/>
</dbReference>
<keyword evidence="4" id="KW-1185">Reference proteome</keyword>
<dbReference type="PANTHER" id="PTHR33293:SF2">
    <property type="entry name" value="TRANSPOSASE"/>
    <property type="match status" value="1"/>
</dbReference>
<dbReference type="InterPro" id="IPR005063">
    <property type="entry name" value="Transposase_27"/>
</dbReference>
<dbReference type="EMBL" id="CP087781">
    <property type="protein sequence ID" value="UZA51141.1"/>
    <property type="molecule type" value="Genomic_DNA"/>
</dbReference>
<dbReference type="Pfam" id="PF13384">
    <property type="entry name" value="HTH_23"/>
    <property type="match status" value="1"/>
</dbReference>
<dbReference type="KEGG" id="mboi:DQF64_11565"/>
<evidence type="ECO:0000313" key="2">
    <source>
        <dbReference type="EMBL" id="UZA51141.1"/>
    </source>
</evidence>
<dbReference type="GO" id="GO:0003677">
    <property type="term" value="F:DNA binding"/>
    <property type="evidence" value="ECO:0007669"/>
    <property type="project" value="InterPro"/>
</dbReference>
<evidence type="ECO:0000313" key="1">
    <source>
        <dbReference type="EMBL" id="UZA04697.1"/>
    </source>
</evidence>
<dbReference type="EMBL" id="CP087830">
    <property type="protein sequence ID" value="UZA04697.1"/>
    <property type="molecule type" value="Genomic_DNA"/>
</dbReference>
<dbReference type="Gene3D" id="1.10.10.60">
    <property type="entry name" value="Homeodomain-like"/>
    <property type="match status" value="1"/>
</dbReference>
<accession>A0AAQ2Q5P1</accession>
<dbReference type="GO" id="GO:0006313">
    <property type="term" value="P:DNA transposition"/>
    <property type="evidence" value="ECO:0007669"/>
    <property type="project" value="InterPro"/>
</dbReference>
<reference evidence="2 3" key="1">
    <citation type="journal article" date="2022" name="BMC Microbiol.">
        <title>Whole genome sequencing of Moraxella bovis strains from North America reveals two genotypes with different genetic determinants.</title>
        <authorList>
            <person name="Wynn E.L."/>
            <person name="Hille M.M."/>
            <person name="Loy J.D."/>
            <person name="Schuller G."/>
            <person name="Kuhn K.L."/>
            <person name="Dickey A.M."/>
            <person name="Bono J.L."/>
            <person name="Clawson M.L."/>
        </authorList>
    </citation>
    <scope>NUCLEOTIDE SEQUENCE [LARGE SCALE GENOMIC DNA]</scope>
    <source>
        <strain evidence="1">SAM102599</strain>
        <strain evidence="2 3">SAM57978</strain>
    </source>
</reference>
<evidence type="ECO:0000313" key="3">
    <source>
        <dbReference type="Proteomes" id="UP001163283"/>
    </source>
</evidence>
<dbReference type="SUPFAM" id="SSF46689">
    <property type="entry name" value="Homeodomain-like"/>
    <property type="match status" value="1"/>
</dbReference>
<proteinExistence type="predicted"/>
<dbReference type="Pfam" id="PF03400">
    <property type="entry name" value="DDE_Tnp_IS1"/>
    <property type="match status" value="1"/>
</dbReference>
<dbReference type="GeneID" id="77187784"/>
<dbReference type="AlphaFoldDB" id="A0AAQ2Q5P1"/>
<protein>
    <submittedName>
        <fullName evidence="2">IS1 family transposase</fullName>
    </submittedName>
</protein>